<feature type="domain" description="C2H2-type" evidence="13">
    <location>
        <begin position="311"/>
        <end position="339"/>
    </location>
</feature>
<evidence type="ECO:0000256" key="2">
    <source>
        <dbReference type="ARBA" id="ARBA00006991"/>
    </source>
</evidence>
<feature type="binding site" evidence="11">
    <location>
        <position position="61"/>
    </location>
    <ligand>
        <name>Zn(2+)</name>
        <dbReference type="ChEBI" id="CHEBI:29105"/>
    </ligand>
</feature>
<dbReference type="Pfam" id="PF00096">
    <property type="entry name" value="zf-C2H2"/>
    <property type="match status" value="1"/>
</dbReference>
<evidence type="ECO:0000256" key="5">
    <source>
        <dbReference type="ARBA" id="ARBA00022771"/>
    </source>
</evidence>
<name>A0A1I8PA28_STOCA</name>
<dbReference type="AlphaFoldDB" id="A0A1I8PA28"/>
<accession>A0A1I8PA28</accession>
<dbReference type="SMART" id="SM00868">
    <property type="entry name" value="zf-AD"/>
    <property type="match status" value="1"/>
</dbReference>
<keyword evidence="6 11" id="KW-0862">Zinc</keyword>
<reference evidence="15" key="1">
    <citation type="submission" date="2020-05" db="UniProtKB">
        <authorList>
            <consortium name="EnsemblMetazoa"/>
        </authorList>
    </citation>
    <scope>IDENTIFICATION</scope>
    <source>
        <strain evidence="15">USDA</strain>
    </source>
</reference>
<evidence type="ECO:0000256" key="3">
    <source>
        <dbReference type="ARBA" id="ARBA00022723"/>
    </source>
</evidence>
<dbReference type="GO" id="GO:0005634">
    <property type="term" value="C:nucleus"/>
    <property type="evidence" value="ECO:0007669"/>
    <property type="project" value="UniProtKB-SubCell"/>
</dbReference>
<dbReference type="InterPro" id="IPR012934">
    <property type="entry name" value="Znf_AD"/>
</dbReference>
<evidence type="ECO:0000313" key="16">
    <source>
        <dbReference type="Proteomes" id="UP000095300"/>
    </source>
</evidence>
<dbReference type="SMART" id="SM00355">
    <property type="entry name" value="ZnF_C2H2"/>
    <property type="match status" value="5"/>
</dbReference>
<comment type="subcellular location">
    <subcellularLocation>
        <location evidence="1">Nucleus</location>
    </subcellularLocation>
</comment>
<dbReference type="SUPFAM" id="SSF57667">
    <property type="entry name" value="beta-beta-alpha zinc fingers"/>
    <property type="match status" value="2"/>
</dbReference>
<keyword evidence="4" id="KW-0677">Repeat</keyword>
<comment type="similarity">
    <text evidence="2">Belongs to the krueppel C2H2-type zinc-finger protein family.</text>
</comment>
<evidence type="ECO:0000256" key="7">
    <source>
        <dbReference type="ARBA" id="ARBA00023015"/>
    </source>
</evidence>
<evidence type="ECO:0000256" key="4">
    <source>
        <dbReference type="ARBA" id="ARBA00022737"/>
    </source>
</evidence>
<dbReference type="Gene3D" id="3.30.160.60">
    <property type="entry name" value="Classic Zinc Finger"/>
    <property type="match status" value="3"/>
</dbReference>
<evidence type="ECO:0000256" key="12">
    <source>
        <dbReference type="SAM" id="MobiDB-lite"/>
    </source>
</evidence>
<evidence type="ECO:0000256" key="10">
    <source>
        <dbReference type="PROSITE-ProRule" id="PRU00042"/>
    </source>
</evidence>
<keyword evidence="16" id="KW-1185">Reference proteome</keyword>
<dbReference type="OrthoDB" id="8068115at2759"/>
<feature type="domain" description="C2H2-type" evidence="13">
    <location>
        <begin position="401"/>
        <end position="428"/>
    </location>
</feature>
<feature type="binding site" evidence="11">
    <location>
        <position position="7"/>
    </location>
    <ligand>
        <name>Zn(2+)</name>
        <dbReference type="ChEBI" id="CHEBI:29105"/>
    </ligand>
</feature>
<feature type="compositionally biased region" description="Acidic residues" evidence="12">
    <location>
        <begin position="256"/>
        <end position="273"/>
    </location>
</feature>
<protein>
    <recommendedName>
        <fullName evidence="17">Protein krueppel</fullName>
    </recommendedName>
</protein>
<evidence type="ECO:0000256" key="9">
    <source>
        <dbReference type="ARBA" id="ARBA00023242"/>
    </source>
</evidence>
<feature type="compositionally biased region" description="Polar residues" evidence="12">
    <location>
        <begin position="237"/>
        <end position="249"/>
    </location>
</feature>
<organism evidence="15 16">
    <name type="scientific">Stomoxys calcitrans</name>
    <name type="common">Stable fly</name>
    <name type="synonym">Conops calcitrans</name>
    <dbReference type="NCBI Taxonomy" id="35570"/>
    <lineage>
        <taxon>Eukaryota</taxon>
        <taxon>Metazoa</taxon>
        <taxon>Ecdysozoa</taxon>
        <taxon>Arthropoda</taxon>
        <taxon>Hexapoda</taxon>
        <taxon>Insecta</taxon>
        <taxon>Pterygota</taxon>
        <taxon>Neoptera</taxon>
        <taxon>Endopterygota</taxon>
        <taxon>Diptera</taxon>
        <taxon>Brachycera</taxon>
        <taxon>Muscomorpha</taxon>
        <taxon>Muscoidea</taxon>
        <taxon>Muscidae</taxon>
        <taxon>Stomoxys</taxon>
    </lineage>
</organism>
<dbReference type="Gene3D" id="3.40.1800.20">
    <property type="match status" value="1"/>
</dbReference>
<evidence type="ECO:0008006" key="17">
    <source>
        <dbReference type="Google" id="ProtNLM"/>
    </source>
</evidence>
<dbReference type="GO" id="GO:0008270">
    <property type="term" value="F:zinc ion binding"/>
    <property type="evidence" value="ECO:0007669"/>
    <property type="project" value="UniProtKB-UniRule"/>
</dbReference>
<evidence type="ECO:0000256" key="6">
    <source>
        <dbReference type="ARBA" id="ARBA00022833"/>
    </source>
</evidence>
<feature type="domain" description="ZAD" evidence="14">
    <location>
        <begin position="5"/>
        <end position="85"/>
    </location>
</feature>
<dbReference type="SUPFAM" id="SSF57716">
    <property type="entry name" value="Glucocorticoid receptor-like (DNA-binding domain)"/>
    <property type="match status" value="1"/>
</dbReference>
<dbReference type="FunFam" id="3.30.160.60:FF:000193">
    <property type="entry name" value="Zinc finger protein 300"/>
    <property type="match status" value="1"/>
</dbReference>
<feature type="compositionally biased region" description="Acidic residues" evidence="12">
    <location>
        <begin position="183"/>
        <end position="193"/>
    </location>
</feature>
<proteinExistence type="inferred from homology"/>
<feature type="region of interest" description="Disordered" evidence="12">
    <location>
        <begin position="481"/>
        <end position="500"/>
    </location>
</feature>
<feature type="region of interest" description="Disordered" evidence="12">
    <location>
        <begin position="163"/>
        <end position="193"/>
    </location>
</feature>
<evidence type="ECO:0000313" key="15">
    <source>
        <dbReference type="EnsemblMetazoa" id="SCAU006197-PA"/>
    </source>
</evidence>
<dbReference type="InterPro" id="IPR013087">
    <property type="entry name" value="Znf_C2H2_type"/>
</dbReference>
<dbReference type="PROSITE" id="PS50157">
    <property type="entry name" value="ZINC_FINGER_C2H2_2"/>
    <property type="match status" value="3"/>
</dbReference>
<gene>
    <name evidence="15" type="primary">106085278</name>
</gene>
<feature type="binding site" evidence="11">
    <location>
        <position position="58"/>
    </location>
    <ligand>
        <name>Zn(2+)</name>
        <dbReference type="ChEBI" id="CHEBI:29105"/>
    </ligand>
</feature>
<dbReference type="PROSITE" id="PS51915">
    <property type="entry name" value="ZAD"/>
    <property type="match status" value="1"/>
</dbReference>
<dbReference type="VEuPathDB" id="VectorBase:SCAU006197"/>
<dbReference type="STRING" id="35570.A0A1I8PA28"/>
<feature type="domain" description="C2H2-type" evidence="13">
    <location>
        <begin position="367"/>
        <end position="391"/>
    </location>
</feature>
<keyword evidence="5 10" id="KW-0863">Zinc-finger</keyword>
<sequence length="500" mass="56741">MSGSNVCRLCRSTCTETICLFDPSGNANEVYNITVKFFHPVFLQNESKGSIAVVAVLCIQCWQQIFRFHNFQQTVVMLQAHLLNEQQEGAALQSDKLTTLSIEEDIQKHFNIGGDIECDASGSVQDSETQPSTSSLGGAFGTGQLIITNHGIKLLSKSECNVNRMPVSKNPEPREESICENQEAAENELPGDDVGDANMILDIDENSQCTLQSSETVNVGFTCTWKKSSSDDEAHALTSSTSRGSNPASVKTELPFDVEDDEDESRSDNTLDDYDLCTPITSENNTNDSRREVSKQTFQFDMVIAEWKPTLECHACGEIYKTFSELKIHFKIKHVNERFYILCCERKFSERFRLQEHALLHLKPDAFKCNICSLNLGTRFNLKNHIRNMHSVGDNSEHKRYVCDVCGKRYATPSSLREHHGIHTGVPMHTCEFCGHKFKFRSTWRYHIVKQHPNEVGNLMWKRVSIECKFCEAKFQSRRKHGDHLRNNHPDDPEESKTPT</sequence>
<dbReference type="InterPro" id="IPR050888">
    <property type="entry name" value="ZnF_C2H2-type_TF"/>
</dbReference>
<dbReference type="PANTHER" id="PTHR24406">
    <property type="entry name" value="TRANSCRIPTIONAL REPRESSOR CTCFL-RELATED"/>
    <property type="match status" value="1"/>
</dbReference>
<dbReference type="Proteomes" id="UP000095300">
    <property type="component" value="Unassembled WGS sequence"/>
</dbReference>
<keyword evidence="8" id="KW-0804">Transcription</keyword>
<dbReference type="EnsemblMetazoa" id="SCAU006197-RA">
    <property type="protein sequence ID" value="SCAU006197-PA"/>
    <property type="gene ID" value="SCAU006197"/>
</dbReference>
<keyword evidence="7" id="KW-0805">Transcription regulation</keyword>
<keyword evidence="9" id="KW-0539">Nucleus</keyword>
<keyword evidence="3 11" id="KW-0479">Metal-binding</keyword>
<evidence type="ECO:0000259" key="13">
    <source>
        <dbReference type="PROSITE" id="PS50157"/>
    </source>
</evidence>
<feature type="binding site" evidence="11">
    <location>
        <position position="10"/>
    </location>
    <ligand>
        <name>Zn(2+)</name>
        <dbReference type="ChEBI" id="CHEBI:29105"/>
    </ligand>
</feature>
<evidence type="ECO:0000256" key="11">
    <source>
        <dbReference type="PROSITE-ProRule" id="PRU01263"/>
    </source>
</evidence>
<evidence type="ECO:0000256" key="8">
    <source>
        <dbReference type="ARBA" id="ARBA00023163"/>
    </source>
</evidence>
<dbReference type="PROSITE" id="PS00028">
    <property type="entry name" value="ZINC_FINGER_C2H2_1"/>
    <property type="match status" value="4"/>
</dbReference>
<feature type="compositionally biased region" description="Basic and acidic residues" evidence="12">
    <location>
        <begin position="484"/>
        <end position="500"/>
    </location>
</feature>
<feature type="region of interest" description="Disordered" evidence="12">
    <location>
        <begin position="235"/>
        <end position="273"/>
    </location>
</feature>
<evidence type="ECO:0000256" key="1">
    <source>
        <dbReference type="ARBA" id="ARBA00004123"/>
    </source>
</evidence>
<evidence type="ECO:0000259" key="14">
    <source>
        <dbReference type="PROSITE" id="PS51915"/>
    </source>
</evidence>
<dbReference type="InterPro" id="IPR036236">
    <property type="entry name" value="Znf_C2H2_sf"/>
</dbReference>